<dbReference type="AlphaFoldDB" id="A0A9D4IXA0"/>
<gene>
    <name evidence="1" type="ORF">DPMN_166312</name>
</gene>
<organism evidence="1 2">
    <name type="scientific">Dreissena polymorpha</name>
    <name type="common">Zebra mussel</name>
    <name type="synonym">Mytilus polymorpha</name>
    <dbReference type="NCBI Taxonomy" id="45954"/>
    <lineage>
        <taxon>Eukaryota</taxon>
        <taxon>Metazoa</taxon>
        <taxon>Spiralia</taxon>
        <taxon>Lophotrochozoa</taxon>
        <taxon>Mollusca</taxon>
        <taxon>Bivalvia</taxon>
        <taxon>Autobranchia</taxon>
        <taxon>Heteroconchia</taxon>
        <taxon>Euheterodonta</taxon>
        <taxon>Imparidentia</taxon>
        <taxon>Neoheterodontei</taxon>
        <taxon>Myida</taxon>
        <taxon>Dreissenoidea</taxon>
        <taxon>Dreissenidae</taxon>
        <taxon>Dreissena</taxon>
    </lineage>
</organism>
<protein>
    <submittedName>
        <fullName evidence="1">Uncharacterized protein</fullName>
    </submittedName>
</protein>
<sequence length="112" mass="12161">MARRGPCLDQSTSGLCDATSYLPGSCLDQSTTVLCDVTSYRPGPCQDQSTSGLCDVTSYRHAKCLTDWRGRVSRLQGHVTSQRPAHDMFRCLGTTVGLVINVSCNVNNCPFL</sequence>
<reference evidence="1" key="1">
    <citation type="journal article" date="2019" name="bioRxiv">
        <title>The Genome of the Zebra Mussel, Dreissena polymorpha: A Resource for Invasive Species Research.</title>
        <authorList>
            <person name="McCartney M.A."/>
            <person name="Auch B."/>
            <person name="Kono T."/>
            <person name="Mallez S."/>
            <person name="Zhang Y."/>
            <person name="Obille A."/>
            <person name="Becker A."/>
            <person name="Abrahante J.E."/>
            <person name="Garbe J."/>
            <person name="Badalamenti J.P."/>
            <person name="Herman A."/>
            <person name="Mangelson H."/>
            <person name="Liachko I."/>
            <person name="Sullivan S."/>
            <person name="Sone E.D."/>
            <person name="Koren S."/>
            <person name="Silverstein K.A.T."/>
            <person name="Beckman K.B."/>
            <person name="Gohl D.M."/>
        </authorList>
    </citation>
    <scope>NUCLEOTIDE SEQUENCE</scope>
    <source>
        <strain evidence="1">Duluth1</strain>
        <tissue evidence="1">Whole animal</tissue>
    </source>
</reference>
<reference evidence="1" key="2">
    <citation type="submission" date="2020-11" db="EMBL/GenBank/DDBJ databases">
        <authorList>
            <person name="McCartney M.A."/>
            <person name="Auch B."/>
            <person name="Kono T."/>
            <person name="Mallez S."/>
            <person name="Becker A."/>
            <person name="Gohl D.M."/>
            <person name="Silverstein K.A.T."/>
            <person name="Koren S."/>
            <person name="Bechman K.B."/>
            <person name="Herman A."/>
            <person name="Abrahante J.E."/>
            <person name="Garbe J."/>
        </authorList>
    </citation>
    <scope>NUCLEOTIDE SEQUENCE</scope>
    <source>
        <strain evidence="1">Duluth1</strain>
        <tissue evidence="1">Whole animal</tissue>
    </source>
</reference>
<comment type="caution">
    <text evidence="1">The sequence shown here is derived from an EMBL/GenBank/DDBJ whole genome shotgun (WGS) entry which is preliminary data.</text>
</comment>
<name>A0A9D4IXA0_DREPO</name>
<dbReference type="EMBL" id="JAIWYP010000008">
    <property type="protein sequence ID" value="KAH3788179.1"/>
    <property type="molecule type" value="Genomic_DNA"/>
</dbReference>
<accession>A0A9D4IXA0</accession>
<dbReference type="Proteomes" id="UP000828390">
    <property type="component" value="Unassembled WGS sequence"/>
</dbReference>
<keyword evidence="2" id="KW-1185">Reference proteome</keyword>
<evidence type="ECO:0000313" key="1">
    <source>
        <dbReference type="EMBL" id="KAH3788179.1"/>
    </source>
</evidence>
<evidence type="ECO:0000313" key="2">
    <source>
        <dbReference type="Proteomes" id="UP000828390"/>
    </source>
</evidence>
<proteinExistence type="predicted"/>